<organism evidence="1 2">
    <name type="scientific">Kitasatospora gansuensis</name>
    <dbReference type="NCBI Taxonomy" id="258050"/>
    <lineage>
        <taxon>Bacteria</taxon>
        <taxon>Bacillati</taxon>
        <taxon>Actinomycetota</taxon>
        <taxon>Actinomycetes</taxon>
        <taxon>Kitasatosporales</taxon>
        <taxon>Streptomycetaceae</taxon>
        <taxon>Kitasatospora</taxon>
    </lineage>
</organism>
<keyword evidence="2" id="KW-1185">Reference proteome</keyword>
<protein>
    <submittedName>
        <fullName evidence="1">Uncharacterized protein</fullName>
    </submittedName>
</protein>
<sequence>MNAPLPDEHARYAAYLAAFAAVRPEDEFALVATVLRDPDQSMAESAVIEHIGHRAAALHAGPAFGAWAEQMAAAVDRYPFAHRRIQEWSLWSAVALDTPWDAATLAEASNWLQLRVAETVASREALAVLAESGRTRRIRNIATSRSRARTLTAVDSHRGR</sequence>
<proteinExistence type="predicted"/>
<name>A0A7W7SHN4_9ACTN</name>
<dbReference type="EMBL" id="JACHJR010000001">
    <property type="protein sequence ID" value="MBB4950659.1"/>
    <property type="molecule type" value="Genomic_DNA"/>
</dbReference>
<dbReference type="RefSeq" id="WP_184922012.1">
    <property type="nucleotide sequence ID" value="NZ_JACHJR010000001.1"/>
</dbReference>
<evidence type="ECO:0000313" key="1">
    <source>
        <dbReference type="EMBL" id="MBB4950659.1"/>
    </source>
</evidence>
<dbReference type="AlphaFoldDB" id="A0A7W7SHN4"/>
<evidence type="ECO:0000313" key="2">
    <source>
        <dbReference type="Proteomes" id="UP000573327"/>
    </source>
</evidence>
<comment type="caution">
    <text evidence="1">The sequence shown here is derived from an EMBL/GenBank/DDBJ whole genome shotgun (WGS) entry which is preliminary data.</text>
</comment>
<gene>
    <name evidence="1" type="ORF">F4556_006194</name>
</gene>
<dbReference type="Proteomes" id="UP000573327">
    <property type="component" value="Unassembled WGS sequence"/>
</dbReference>
<reference evidence="1 2" key="1">
    <citation type="submission" date="2020-08" db="EMBL/GenBank/DDBJ databases">
        <title>Sequencing the genomes of 1000 actinobacteria strains.</title>
        <authorList>
            <person name="Klenk H.-P."/>
        </authorList>
    </citation>
    <scope>NUCLEOTIDE SEQUENCE [LARGE SCALE GENOMIC DNA]</scope>
    <source>
        <strain evidence="1 2">DSM 44786</strain>
    </source>
</reference>
<accession>A0A7W7SHN4</accession>